<feature type="non-terminal residue" evidence="1">
    <location>
        <position position="1"/>
    </location>
</feature>
<name>A0ABQ8CAY4_BRANA</name>
<dbReference type="Proteomes" id="UP000824890">
    <property type="component" value="Unassembled WGS sequence"/>
</dbReference>
<reference evidence="1 2" key="1">
    <citation type="submission" date="2021-05" db="EMBL/GenBank/DDBJ databases">
        <title>Genome Assembly of Synthetic Allotetraploid Brassica napus Reveals Homoeologous Exchanges between Subgenomes.</title>
        <authorList>
            <person name="Davis J.T."/>
        </authorList>
    </citation>
    <scope>NUCLEOTIDE SEQUENCE [LARGE SCALE GENOMIC DNA]</scope>
    <source>
        <strain evidence="2">cv. Da-Ae</strain>
        <tissue evidence="1">Seedling</tissue>
    </source>
</reference>
<evidence type="ECO:0000313" key="2">
    <source>
        <dbReference type="Proteomes" id="UP000824890"/>
    </source>
</evidence>
<sequence>NSVIRPLIHDHSLKVSSSSVIAAPHTGHRILLLAEHCYHQSFHNQLDRCGNRAFSMCTDNGRDSKERTCDNWSHTFPSKPTRARIVSVLQKNGWSIFLAPFAAVGQITDFALVQQMCDTKHVLSDSDKSAITISTFD</sequence>
<proteinExistence type="predicted"/>
<comment type="caution">
    <text evidence="1">The sequence shown here is derived from an EMBL/GenBank/DDBJ whole genome shotgun (WGS) entry which is preliminary data.</text>
</comment>
<dbReference type="EMBL" id="JAGKQM010000008">
    <property type="protein sequence ID" value="KAH0914255.1"/>
    <property type="molecule type" value="Genomic_DNA"/>
</dbReference>
<accession>A0ABQ8CAY4</accession>
<organism evidence="1 2">
    <name type="scientific">Brassica napus</name>
    <name type="common">Rape</name>
    <dbReference type="NCBI Taxonomy" id="3708"/>
    <lineage>
        <taxon>Eukaryota</taxon>
        <taxon>Viridiplantae</taxon>
        <taxon>Streptophyta</taxon>
        <taxon>Embryophyta</taxon>
        <taxon>Tracheophyta</taxon>
        <taxon>Spermatophyta</taxon>
        <taxon>Magnoliopsida</taxon>
        <taxon>eudicotyledons</taxon>
        <taxon>Gunneridae</taxon>
        <taxon>Pentapetalae</taxon>
        <taxon>rosids</taxon>
        <taxon>malvids</taxon>
        <taxon>Brassicales</taxon>
        <taxon>Brassicaceae</taxon>
        <taxon>Brassiceae</taxon>
        <taxon>Brassica</taxon>
    </lineage>
</organism>
<keyword evidence="2" id="KW-1185">Reference proteome</keyword>
<protein>
    <submittedName>
        <fullName evidence="1">Uncharacterized protein</fullName>
    </submittedName>
</protein>
<evidence type="ECO:0000313" key="1">
    <source>
        <dbReference type="EMBL" id="KAH0914255.1"/>
    </source>
</evidence>
<gene>
    <name evidence="1" type="ORF">HID58_028701</name>
</gene>